<comment type="similarity">
    <text evidence="1">Belongs to the UPF0342 family.</text>
</comment>
<dbReference type="OrthoDB" id="9811402at2"/>
<comment type="caution">
    <text evidence="2">The sequence shown here is derived from an EMBL/GenBank/DDBJ whole genome shotgun (WGS) entry which is preliminary data.</text>
</comment>
<evidence type="ECO:0000313" key="3">
    <source>
        <dbReference type="Proteomes" id="UP000051581"/>
    </source>
</evidence>
<dbReference type="Proteomes" id="UP000051581">
    <property type="component" value="Unassembled WGS sequence"/>
</dbReference>
<dbReference type="Gene3D" id="1.20.1500.10">
    <property type="entry name" value="YheA/YmcA-like"/>
    <property type="match status" value="1"/>
</dbReference>
<gene>
    <name evidence="2" type="ORF">FD17_GL000166</name>
</gene>
<keyword evidence="3" id="KW-1185">Reference proteome</keyword>
<proteinExistence type="inferred from homology"/>
<dbReference type="PATRIC" id="fig|1423808.3.peg.166"/>
<dbReference type="InterPro" id="IPR010368">
    <property type="entry name" value="Com_YlbF"/>
</dbReference>
<reference evidence="2 3" key="1">
    <citation type="journal article" date="2015" name="Genome Announc.">
        <title>Expanding the biotechnology potential of lactobacilli through comparative genomics of 213 strains and associated genera.</title>
        <authorList>
            <person name="Sun Z."/>
            <person name="Harris H.M."/>
            <person name="McCann A."/>
            <person name="Guo C."/>
            <person name="Argimon S."/>
            <person name="Zhang W."/>
            <person name="Yang X."/>
            <person name="Jeffery I.B."/>
            <person name="Cooney J.C."/>
            <person name="Kagawa T.F."/>
            <person name="Liu W."/>
            <person name="Song Y."/>
            <person name="Salvetti E."/>
            <person name="Wrobel A."/>
            <person name="Rasinkangas P."/>
            <person name="Parkhill J."/>
            <person name="Rea M.C."/>
            <person name="O'Sullivan O."/>
            <person name="Ritari J."/>
            <person name="Douillard F.P."/>
            <person name="Paul Ross R."/>
            <person name="Yang R."/>
            <person name="Briner A.E."/>
            <person name="Felis G.E."/>
            <person name="de Vos W.M."/>
            <person name="Barrangou R."/>
            <person name="Klaenhammer T.R."/>
            <person name="Caufield P.W."/>
            <person name="Cui Y."/>
            <person name="Zhang H."/>
            <person name="O'Toole P.W."/>
        </authorList>
    </citation>
    <scope>NUCLEOTIDE SEQUENCE [LARGE SCALE GENOMIC DNA]</scope>
    <source>
        <strain evidence="2 3">DSM 19904</strain>
    </source>
</reference>
<dbReference type="Pfam" id="PF06133">
    <property type="entry name" value="Com_YlbF"/>
    <property type="match status" value="1"/>
</dbReference>
<organism evidence="2 3">
    <name type="scientific">Lentilactobacillus sunkii DSM 19904</name>
    <dbReference type="NCBI Taxonomy" id="1423808"/>
    <lineage>
        <taxon>Bacteria</taxon>
        <taxon>Bacillati</taxon>
        <taxon>Bacillota</taxon>
        <taxon>Bacilli</taxon>
        <taxon>Lactobacillales</taxon>
        <taxon>Lactobacillaceae</taxon>
        <taxon>Lentilactobacillus</taxon>
    </lineage>
</organism>
<protein>
    <recommendedName>
        <fullName evidence="1">UPF0342 protein FD17_GL000166</fullName>
    </recommendedName>
</protein>
<sequence>MNEKMTATVNQLQSELIASDEFTEIQAAYDALKKSLDDYKLFNDFQDAQQNLQQKQMQGAQPTQDEIQNIQAIAGKMRESKLISELMTKEKALSQLLSDINNTVTKPISELYRS</sequence>
<dbReference type="RefSeq" id="WP_057822790.1">
    <property type="nucleotide sequence ID" value="NZ_AZEA01000001.1"/>
</dbReference>
<dbReference type="SUPFAM" id="SSF158622">
    <property type="entry name" value="YheA/YmcA-like"/>
    <property type="match status" value="1"/>
</dbReference>
<name>A0A0R1L301_9LACO</name>
<dbReference type="InterPro" id="IPR023378">
    <property type="entry name" value="YheA/YmcA-like_dom_sf"/>
</dbReference>
<evidence type="ECO:0000313" key="2">
    <source>
        <dbReference type="EMBL" id="KRK89928.1"/>
    </source>
</evidence>
<evidence type="ECO:0000256" key="1">
    <source>
        <dbReference type="HAMAP-Rule" id="MF_01526"/>
    </source>
</evidence>
<dbReference type="AlphaFoldDB" id="A0A0R1L301"/>
<accession>A0A0R1L301</accession>
<dbReference type="EMBL" id="AZEA01000001">
    <property type="protein sequence ID" value="KRK89928.1"/>
    <property type="molecule type" value="Genomic_DNA"/>
</dbReference>
<dbReference type="HAMAP" id="MF_01526">
    <property type="entry name" value="UPF0342"/>
    <property type="match status" value="1"/>
</dbReference>